<feature type="transmembrane region" description="Helical" evidence="1">
    <location>
        <begin position="77"/>
        <end position="95"/>
    </location>
</feature>
<accession>A0AAV4UG48</accession>
<dbReference type="Proteomes" id="UP001054837">
    <property type="component" value="Unassembled WGS sequence"/>
</dbReference>
<reference evidence="2 3" key="1">
    <citation type="submission" date="2021-06" db="EMBL/GenBank/DDBJ databases">
        <title>Caerostris darwini draft genome.</title>
        <authorList>
            <person name="Kono N."/>
            <person name="Arakawa K."/>
        </authorList>
    </citation>
    <scope>NUCLEOTIDE SEQUENCE [LARGE SCALE GENOMIC DNA]</scope>
</reference>
<keyword evidence="1" id="KW-0812">Transmembrane</keyword>
<keyword evidence="1" id="KW-0472">Membrane</keyword>
<protein>
    <submittedName>
        <fullName evidence="2">Uncharacterized protein</fullName>
    </submittedName>
</protein>
<evidence type="ECO:0000256" key="1">
    <source>
        <dbReference type="SAM" id="Phobius"/>
    </source>
</evidence>
<evidence type="ECO:0000313" key="2">
    <source>
        <dbReference type="EMBL" id="GIY56721.1"/>
    </source>
</evidence>
<keyword evidence="3" id="KW-1185">Reference proteome</keyword>
<keyword evidence="1" id="KW-1133">Transmembrane helix</keyword>
<gene>
    <name evidence="2" type="ORF">CDAR_184371</name>
</gene>
<sequence length="96" mass="10875">MAEEIFFCIVCFGLKGKTKGDFRKAAPKSRLFRERQPKGLVGSSIFPRRTYQHSRNFSHKGGPASVQGCMSPSAANFNLFTFFLLPSLCIYLYGWK</sequence>
<proteinExistence type="predicted"/>
<dbReference type="AlphaFoldDB" id="A0AAV4UG48"/>
<evidence type="ECO:0000313" key="3">
    <source>
        <dbReference type="Proteomes" id="UP001054837"/>
    </source>
</evidence>
<comment type="caution">
    <text evidence="2">The sequence shown here is derived from an EMBL/GenBank/DDBJ whole genome shotgun (WGS) entry which is preliminary data.</text>
</comment>
<dbReference type="EMBL" id="BPLQ01011219">
    <property type="protein sequence ID" value="GIY56721.1"/>
    <property type="molecule type" value="Genomic_DNA"/>
</dbReference>
<organism evidence="2 3">
    <name type="scientific">Caerostris darwini</name>
    <dbReference type="NCBI Taxonomy" id="1538125"/>
    <lineage>
        <taxon>Eukaryota</taxon>
        <taxon>Metazoa</taxon>
        <taxon>Ecdysozoa</taxon>
        <taxon>Arthropoda</taxon>
        <taxon>Chelicerata</taxon>
        <taxon>Arachnida</taxon>
        <taxon>Araneae</taxon>
        <taxon>Araneomorphae</taxon>
        <taxon>Entelegynae</taxon>
        <taxon>Araneoidea</taxon>
        <taxon>Araneidae</taxon>
        <taxon>Caerostris</taxon>
    </lineage>
</organism>
<name>A0AAV4UG48_9ARAC</name>